<feature type="signal peptide" evidence="1">
    <location>
        <begin position="1"/>
        <end position="25"/>
    </location>
</feature>
<dbReference type="EMBL" id="CAJPWZ010002208">
    <property type="protein sequence ID" value="CAG2233527.1"/>
    <property type="molecule type" value="Genomic_DNA"/>
</dbReference>
<reference evidence="2" key="1">
    <citation type="submission" date="2021-03" db="EMBL/GenBank/DDBJ databases">
        <authorList>
            <person name="Bekaert M."/>
        </authorList>
    </citation>
    <scope>NUCLEOTIDE SEQUENCE</scope>
</reference>
<evidence type="ECO:0000256" key="1">
    <source>
        <dbReference type="SAM" id="SignalP"/>
    </source>
</evidence>
<dbReference type="AlphaFoldDB" id="A0A8S3TXK9"/>
<evidence type="ECO:0000313" key="2">
    <source>
        <dbReference type="EMBL" id="CAG2233527.1"/>
    </source>
</evidence>
<feature type="chain" id="PRO_5035766030" evidence="1">
    <location>
        <begin position="26"/>
        <end position="336"/>
    </location>
</feature>
<keyword evidence="1" id="KW-0732">Signal</keyword>
<proteinExistence type="predicted"/>
<organism evidence="2 3">
    <name type="scientific">Mytilus edulis</name>
    <name type="common">Blue mussel</name>
    <dbReference type="NCBI Taxonomy" id="6550"/>
    <lineage>
        <taxon>Eukaryota</taxon>
        <taxon>Metazoa</taxon>
        <taxon>Spiralia</taxon>
        <taxon>Lophotrochozoa</taxon>
        <taxon>Mollusca</taxon>
        <taxon>Bivalvia</taxon>
        <taxon>Autobranchia</taxon>
        <taxon>Pteriomorphia</taxon>
        <taxon>Mytilida</taxon>
        <taxon>Mytiloidea</taxon>
        <taxon>Mytilidae</taxon>
        <taxon>Mytilinae</taxon>
        <taxon>Mytilus</taxon>
    </lineage>
</organism>
<protein>
    <submittedName>
        <fullName evidence="2">Uncharacterized protein</fullName>
    </submittedName>
</protein>
<evidence type="ECO:0000313" key="3">
    <source>
        <dbReference type="Proteomes" id="UP000683360"/>
    </source>
</evidence>
<dbReference type="Proteomes" id="UP000683360">
    <property type="component" value="Unassembled WGS sequence"/>
</dbReference>
<gene>
    <name evidence="2" type="ORF">MEDL_46170</name>
</gene>
<name>A0A8S3TXK9_MYTED</name>
<accession>A0A8S3TXK9</accession>
<comment type="caution">
    <text evidence="2">The sequence shown here is derived from an EMBL/GenBank/DDBJ whole genome shotgun (WGS) entry which is preliminary data.</text>
</comment>
<sequence>MKRIDCFGFVFLVLCYGIIQNNVNGKDHIVSNWHDANQKCQLSTLHEVNNKKTLLQKGHAAWIQTTVLLSDWGYFLGMTHPNTFDSRTTVLTGHQCYSTSEQPIRSCKERMKFVCNTASHNGTNSSWYESTHECFAHATTLIQLTPNITGSFPQGIWLNYFRNMQLIQKSDEVIDYDGSRRCLVAIRHEETVLIKIVYCSEYYDDALCTMENTDDIFNAISTTKENTYAVTVYENDFDKTSSSMISYTQTDRAVEHQNCLPMYSGYPTIITCPAKSVLQIKDILYNDQECPAFEYDSSNRSVAYYRNICEHSFQCTIPNNNAQKKTGSIYYYCKGV</sequence>
<keyword evidence="3" id="KW-1185">Reference proteome</keyword>